<name>A0AC11BCV1_SHEEP</name>
<organism evidence="1">
    <name type="scientific">Ovis aries</name>
    <name type="common">Sheep</name>
    <dbReference type="NCBI Taxonomy" id="9940"/>
    <lineage>
        <taxon>Eukaryota</taxon>
        <taxon>Metazoa</taxon>
        <taxon>Chordata</taxon>
        <taxon>Craniata</taxon>
        <taxon>Vertebrata</taxon>
        <taxon>Euteleostomi</taxon>
        <taxon>Mammalia</taxon>
        <taxon>Eutheria</taxon>
        <taxon>Laurasiatheria</taxon>
        <taxon>Artiodactyla</taxon>
        <taxon>Ruminantia</taxon>
        <taxon>Pecora</taxon>
        <taxon>Bovidae</taxon>
        <taxon>Caprinae</taxon>
        <taxon>Ovis</taxon>
    </lineage>
</organism>
<reference evidence="1" key="1">
    <citation type="submission" date="2020-11" db="EMBL/GenBank/DDBJ databases">
        <authorList>
            <person name="Davenport K.M."/>
            <person name="Bickhart D.M."/>
            <person name="Smith T.P.L."/>
            <person name="Murdoch B.M."/>
            <person name="Rosen B.D."/>
        </authorList>
    </citation>
    <scope>NUCLEOTIDE SEQUENCE [LARGE SCALE GENOMIC DNA]</scope>
    <source>
        <strain evidence="1">OAR_USU_Benz2616</strain>
    </source>
</reference>
<protein>
    <submittedName>
        <fullName evidence="1">Zinc finger protein 446</fullName>
    </submittedName>
</protein>
<accession>A0AC11BCV1</accession>
<dbReference type="Ensembl" id="ENSOART00020015626.2">
    <property type="protein sequence ID" value="ENSOARP00020012931.2"/>
    <property type="gene ID" value="ENSOARG00020010097.2"/>
</dbReference>
<proteinExistence type="predicted"/>
<gene>
    <name evidence="1" type="primary">ZNF446</name>
</gene>
<reference evidence="1" key="2">
    <citation type="submission" date="2025-08" db="UniProtKB">
        <authorList>
            <consortium name="Ensembl"/>
        </authorList>
    </citation>
    <scope>IDENTIFICATION</scope>
</reference>
<sequence length="298" mass="32089">MPSSLGPPSLPSLDPEATPEDPEMARQRFRGFCYQEVAGPRVALARLQFLCRQWLQPEAHSKEEILDLLVLEQFLGALPPEIQAWVRGQQPGSPEEAVVLVEDLQRDPGQLLGWITAHVLKQAVLPATQKTEESLGGVHPSGTVESLREASGEAPKGAQMEGSAHLRCSVKEEPDGYVQETGTAPDPCLPGFLASSSPPPPAQSHKEHVEQQEPTSAPFQPPRLQVSSPRLASAAPLQEEGVLRGCSLSCRLSRLLGECFLSSLLPRSGVGIRVPLAGRGGQNSAWKEFWSQGTGNLV</sequence>
<evidence type="ECO:0000313" key="1">
    <source>
        <dbReference type="Ensembl" id="ENSOARP00020012931.2"/>
    </source>
</evidence>
<reference evidence="1" key="3">
    <citation type="submission" date="2025-09" db="UniProtKB">
        <authorList>
            <consortium name="Ensembl"/>
        </authorList>
    </citation>
    <scope>IDENTIFICATION</scope>
</reference>